<dbReference type="GO" id="GO:1990904">
    <property type="term" value="C:ribonucleoprotein complex"/>
    <property type="evidence" value="ECO:0007669"/>
    <property type="project" value="UniProtKB-KW"/>
</dbReference>
<accession>A0A7M7HK40</accession>
<dbReference type="PANTHER" id="PTHR21368">
    <property type="entry name" value="50S RIBOSOMAL PROTEIN L9"/>
    <property type="match status" value="1"/>
</dbReference>
<evidence type="ECO:0000259" key="10">
    <source>
        <dbReference type="Pfam" id="PF22078"/>
    </source>
</evidence>
<reference evidence="11" key="2">
    <citation type="submission" date="2021-01" db="UniProtKB">
        <authorList>
            <consortium name="EnsemblMetazoa"/>
        </authorList>
    </citation>
    <scope>IDENTIFICATION</scope>
</reference>
<dbReference type="Gene3D" id="3.40.5.10">
    <property type="entry name" value="Ribosomal protein L9, N-terminal domain"/>
    <property type="match status" value="1"/>
</dbReference>
<evidence type="ECO:0000256" key="7">
    <source>
        <dbReference type="ARBA" id="ARBA00035194"/>
    </source>
</evidence>
<reference evidence="12" key="1">
    <citation type="submission" date="2015-02" db="EMBL/GenBank/DDBJ databases">
        <title>Genome sequencing for Strongylocentrotus purpuratus.</title>
        <authorList>
            <person name="Murali S."/>
            <person name="Liu Y."/>
            <person name="Vee V."/>
            <person name="English A."/>
            <person name="Wang M."/>
            <person name="Skinner E."/>
            <person name="Han Y."/>
            <person name="Muzny D.M."/>
            <person name="Worley K.C."/>
            <person name="Gibbs R.A."/>
        </authorList>
    </citation>
    <scope>NUCLEOTIDE SEQUENCE</scope>
</reference>
<proteinExistence type="inferred from homology"/>
<dbReference type="NCBIfam" id="TIGR00158">
    <property type="entry name" value="L9"/>
    <property type="match status" value="1"/>
</dbReference>
<dbReference type="Proteomes" id="UP000007110">
    <property type="component" value="Unassembled WGS sequence"/>
</dbReference>
<evidence type="ECO:0000256" key="3">
    <source>
        <dbReference type="ARBA" id="ARBA00022946"/>
    </source>
</evidence>
<keyword evidence="6" id="KW-0687">Ribonucleoprotein</keyword>
<sequence>MFSSVSQSLWNRSAQLMGCVCRGSAAVQWQQLRTVVVVRRLFPPPVPKLGEKYTRQKKSHKVYIIEEDTTHRARQKLKLILTEDVPKIGNRGEVVMVDKRIGRNKLIPSGAAVYASPENIKEFVMTIQKEKVESTEEGRLSPMAMKTIKHLQKNMLEVRMHADSEWTEVTKDHVIHAFKQRLGVVVSEHALKLPDETITTCGTYPVEVTINGIDTVPMEMEVINFLPKRRGTREIAEEES</sequence>
<dbReference type="InterPro" id="IPR036935">
    <property type="entry name" value="Ribosomal_bL9_N_sf"/>
</dbReference>
<dbReference type="OMA" id="AKHFIYE"/>
<dbReference type="RefSeq" id="XP_030828307.1">
    <property type="nucleotide sequence ID" value="XM_030972447.1"/>
</dbReference>
<dbReference type="KEGG" id="spu:592479"/>
<dbReference type="RefSeq" id="XP_011683791.2">
    <property type="nucleotide sequence ID" value="XM_011685489.2"/>
</dbReference>
<dbReference type="CTD" id="65005"/>
<dbReference type="GO" id="GO:0006412">
    <property type="term" value="P:translation"/>
    <property type="evidence" value="ECO:0007669"/>
    <property type="project" value="InterPro"/>
</dbReference>
<evidence type="ECO:0000256" key="5">
    <source>
        <dbReference type="ARBA" id="ARBA00023128"/>
    </source>
</evidence>
<evidence type="ECO:0000259" key="9">
    <source>
        <dbReference type="Pfam" id="PF01281"/>
    </source>
</evidence>
<evidence type="ECO:0000256" key="6">
    <source>
        <dbReference type="ARBA" id="ARBA00023274"/>
    </source>
</evidence>
<evidence type="ECO:0000313" key="11">
    <source>
        <dbReference type="EnsemblMetazoa" id="XP_011683791"/>
    </source>
</evidence>
<evidence type="ECO:0000256" key="4">
    <source>
        <dbReference type="ARBA" id="ARBA00022980"/>
    </source>
</evidence>
<dbReference type="GO" id="GO:0003735">
    <property type="term" value="F:structural constituent of ribosome"/>
    <property type="evidence" value="ECO:0007669"/>
    <property type="project" value="InterPro"/>
</dbReference>
<dbReference type="InterPro" id="IPR009027">
    <property type="entry name" value="Ribosomal_bL9/RNase_H1_N"/>
</dbReference>
<dbReference type="EnsemblMetazoa" id="XM_011685489">
    <property type="protein sequence ID" value="XP_011683791"/>
    <property type="gene ID" value="LOC592479"/>
</dbReference>
<dbReference type="GO" id="GO:0005840">
    <property type="term" value="C:ribosome"/>
    <property type="evidence" value="ECO:0007669"/>
    <property type="project" value="UniProtKB-KW"/>
</dbReference>
<dbReference type="InterPro" id="IPR054302">
    <property type="entry name" value="Ribosomal_bL9m_C"/>
</dbReference>
<comment type="subcellular location">
    <subcellularLocation>
        <location evidence="1">Mitochondrion</location>
    </subcellularLocation>
</comment>
<keyword evidence="3" id="KW-0809">Transit peptide</keyword>
<feature type="domain" description="Large ribosomal subunit protein bL9m C-terminal" evidence="10">
    <location>
        <begin position="145"/>
        <end position="223"/>
    </location>
</feature>
<evidence type="ECO:0000256" key="8">
    <source>
        <dbReference type="ARBA" id="ARBA00035381"/>
    </source>
</evidence>
<keyword evidence="12" id="KW-1185">Reference proteome</keyword>
<comment type="similarity">
    <text evidence="2">Belongs to the bacterial ribosomal protein bL9 family.</text>
</comment>
<feature type="domain" description="Ribosomal protein L9" evidence="9">
    <location>
        <begin position="78"/>
        <end position="123"/>
    </location>
</feature>
<protein>
    <recommendedName>
        <fullName evidence="7">Large ribosomal subunit protein bL9m</fullName>
    </recommendedName>
    <alternativeName>
        <fullName evidence="8">39S ribosomal protein L9, mitochondrial</fullName>
    </alternativeName>
</protein>
<dbReference type="Pfam" id="PF01281">
    <property type="entry name" value="Ribosomal_L9_N"/>
    <property type="match status" value="1"/>
</dbReference>
<dbReference type="AlphaFoldDB" id="A0A7M7HK40"/>
<keyword evidence="5" id="KW-0496">Mitochondrion</keyword>
<name>A0A7M7HK40_STRPU</name>
<dbReference type="Pfam" id="PF22078">
    <property type="entry name" value="Ribosomal_bL9m_C"/>
    <property type="match status" value="1"/>
</dbReference>
<dbReference type="InterPro" id="IPR000244">
    <property type="entry name" value="Ribosomal_bL9"/>
</dbReference>
<dbReference type="OrthoDB" id="5555409at2759"/>
<dbReference type="EnsemblMetazoa" id="XM_030972447">
    <property type="protein sequence ID" value="XP_030828307"/>
    <property type="gene ID" value="LOC592479"/>
</dbReference>
<evidence type="ECO:0000256" key="2">
    <source>
        <dbReference type="ARBA" id="ARBA00010605"/>
    </source>
</evidence>
<evidence type="ECO:0000313" key="12">
    <source>
        <dbReference type="Proteomes" id="UP000007110"/>
    </source>
</evidence>
<evidence type="ECO:0000256" key="1">
    <source>
        <dbReference type="ARBA" id="ARBA00004173"/>
    </source>
</evidence>
<dbReference type="GO" id="GO:0005739">
    <property type="term" value="C:mitochondrion"/>
    <property type="evidence" value="ECO:0000318"/>
    <property type="project" value="GO_Central"/>
</dbReference>
<dbReference type="InParanoid" id="A0A7M7HK40"/>
<dbReference type="InterPro" id="IPR020594">
    <property type="entry name" value="Ribosomal_bL9_bac/chp"/>
</dbReference>
<dbReference type="GeneID" id="592479"/>
<dbReference type="SUPFAM" id="SSF55658">
    <property type="entry name" value="L9 N-domain-like"/>
    <property type="match status" value="1"/>
</dbReference>
<dbReference type="InterPro" id="IPR020070">
    <property type="entry name" value="Ribosomal_bL9_N"/>
</dbReference>
<organism evidence="11 12">
    <name type="scientific">Strongylocentrotus purpuratus</name>
    <name type="common">Purple sea urchin</name>
    <dbReference type="NCBI Taxonomy" id="7668"/>
    <lineage>
        <taxon>Eukaryota</taxon>
        <taxon>Metazoa</taxon>
        <taxon>Echinodermata</taxon>
        <taxon>Eleutherozoa</taxon>
        <taxon>Echinozoa</taxon>
        <taxon>Echinoidea</taxon>
        <taxon>Euechinoidea</taxon>
        <taxon>Echinacea</taxon>
        <taxon>Camarodonta</taxon>
        <taxon>Echinidea</taxon>
        <taxon>Strongylocentrotidae</taxon>
        <taxon>Strongylocentrotus</taxon>
    </lineage>
</organism>
<keyword evidence="4" id="KW-0689">Ribosomal protein</keyword>